<reference evidence="2" key="2">
    <citation type="submission" date="2025-08" db="UniProtKB">
        <authorList>
            <consortium name="Ensembl"/>
        </authorList>
    </citation>
    <scope>IDENTIFICATION</scope>
</reference>
<sequence length="131" mass="14428">MVFSVGRDTKQSTWWGQGLAEHTYLVHERRRGHQDDLEHPEADVRERREGVVADVLAARLAAVADELALLVVVDGLSADGRQHDAEHDEDGQPDLAHERGVVVDFFQQASQETPAHGNGGKRHRGAAYTSS</sequence>
<name>A0A672F673_SALFA</name>
<evidence type="ECO:0000313" key="3">
    <source>
        <dbReference type="Proteomes" id="UP000472267"/>
    </source>
</evidence>
<protein>
    <submittedName>
        <fullName evidence="2">Uncharacterized protein</fullName>
    </submittedName>
</protein>
<dbReference type="OMA" id="LASHGCQ"/>
<organism evidence="2 3">
    <name type="scientific">Salarias fasciatus</name>
    <name type="common">Jewelled blenny</name>
    <name type="synonym">Blennius fasciatus</name>
    <dbReference type="NCBI Taxonomy" id="181472"/>
    <lineage>
        <taxon>Eukaryota</taxon>
        <taxon>Metazoa</taxon>
        <taxon>Chordata</taxon>
        <taxon>Craniata</taxon>
        <taxon>Vertebrata</taxon>
        <taxon>Euteleostomi</taxon>
        <taxon>Actinopterygii</taxon>
        <taxon>Neopterygii</taxon>
        <taxon>Teleostei</taxon>
        <taxon>Neoteleostei</taxon>
        <taxon>Acanthomorphata</taxon>
        <taxon>Ovalentaria</taxon>
        <taxon>Blenniimorphae</taxon>
        <taxon>Blenniiformes</taxon>
        <taxon>Blennioidei</taxon>
        <taxon>Blenniidae</taxon>
        <taxon>Salariinae</taxon>
        <taxon>Salarias</taxon>
    </lineage>
</organism>
<accession>A0A672F673</accession>
<proteinExistence type="predicted"/>
<dbReference type="AlphaFoldDB" id="A0A672F673"/>
<dbReference type="InParanoid" id="A0A672F673"/>
<reference evidence="2" key="3">
    <citation type="submission" date="2025-09" db="UniProtKB">
        <authorList>
            <consortium name="Ensembl"/>
        </authorList>
    </citation>
    <scope>IDENTIFICATION</scope>
</reference>
<dbReference type="Proteomes" id="UP000472267">
    <property type="component" value="Chromosome 8"/>
</dbReference>
<evidence type="ECO:0000256" key="1">
    <source>
        <dbReference type="SAM" id="MobiDB-lite"/>
    </source>
</evidence>
<dbReference type="Ensembl" id="ENSSFAT00005000962.1">
    <property type="protein sequence ID" value="ENSSFAP00005000927.1"/>
    <property type="gene ID" value="ENSSFAG00005000630.1"/>
</dbReference>
<feature type="region of interest" description="Disordered" evidence="1">
    <location>
        <begin position="107"/>
        <end position="131"/>
    </location>
</feature>
<reference evidence="2" key="1">
    <citation type="submission" date="2019-06" db="EMBL/GenBank/DDBJ databases">
        <authorList>
            <consortium name="Wellcome Sanger Institute Data Sharing"/>
        </authorList>
    </citation>
    <scope>NUCLEOTIDE SEQUENCE [LARGE SCALE GENOMIC DNA]</scope>
</reference>
<keyword evidence="3" id="KW-1185">Reference proteome</keyword>
<evidence type="ECO:0000313" key="2">
    <source>
        <dbReference type="Ensembl" id="ENSSFAP00005000927.1"/>
    </source>
</evidence>